<keyword evidence="2" id="KW-1185">Reference proteome</keyword>
<name>A0A8T1WLY9_9STRA</name>
<proteinExistence type="predicted"/>
<reference evidence="1" key="1">
    <citation type="submission" date="2021-02" db="EMBL/GenBank/DDBJ databases">
        <authorList>
            <person name="Palmer J.M."/>
        </authorList>
    </citation>
    <scope>NUCLEOTIDE SEQUENCE</scope>
    <source>
        <strain evidence="1">SCRP734</strain>
    </source>
</reference>
<comment type="caution">
    <text evidence="1">The sequence shown here is derived from an EMBL/GenBank/DDBJ whole genome shotgun (WGS) entry which is preliminary data.</text>
</comment>
<dbReference type="Proteomes" id="UP000694044">
    <property type="component" value="Unassembled WGS sequence"/>
</dbReference>
<dbReference type="OrthoDB" id="128051at2759"/>
<organism evidence="1 2">
    <name type="scientific">Phytophthora pseudosyringae</name>
    <dbReference type="NCBI Taxonomy" id="221518"/>
    <lineage>
        <taxon>Eukaryota</taxon>
        <taxon>Sar</taxon>
        <taxon>Stramenopiles</taxon>
        <taxon>Oomycota</taxon>
        <taxon>Peronosporomycetes</taxon>
        <taxon>Peronosporales</taxon>
        <taxon>Peronosporaceae</taxon>
        <taxon>Phytophthora</taxon>
    </lineage>
</organism>
<evidence type="ECO:0000313" key="1">
    <source>
        <dbReference type="EMBL" id="KAG7393438.1"/>
    </source>
</evidence>
<evidence type="ECO:0000313" key="2">
    <source>
        <dbReference type="Proteomes" id="UP000694044"/>
    </source>
</evidence>
<gene>
    <name evidence="1" type="ORF">PHYPSEUDO_009642</name>
</gene>
<accession>A0A8T1WLY9</accession>
<protein>
    <submittedName>
        <fullName evidence="1">Uncharacterized protein</fullName>
    </submittedName>
</protein>
<dbReference type="AlphaFoldDB" id="A0A8T1WLY9"/>
<dbReference type="EMBL" id="JAGDFM010000004">
    <property type="protein sequence ID" value="KAG7393438.1"/>
    <property type="molecule type" value="Genomic_DNA"/>
</dbReference>
<sequence>MQLNCGGIFPAAAAEDRVWSPSWAAAAVAWTGCYYCGCRSSADKIAAVLLTAQRNGRGLQRRHREALDVAIILLFNFCEGLQSFLKSEEQKKITIRMKLLWISDHSYEQWKLVRLHFVDADSPESLEELLQVFQMPYKENSSEIDSALLTASM</sequence>